<dbReference type="Proteomes" id="UP001183619">
    <property type="component" value="Unassembled WGS sequence"/>
</dbReference>
<feature type="transmembrane region" description="Helical" evidence="7">
    <location>
        <begin position="276"/>
        <end position="299"/>
    </location>
</feature>
<evidence type="ECO:0000256" key="2">
    <source>
        <dbReference type="ARBA" id="ARBA00006386"/>
    </source>
</evidence>
<keyword evidence="5 7" id="KW-1133">Transmembrane helix</keyword>
<evidence type="ECO:0000256" key="7">
    <source>
        <dbReference type="SAM" id="Phobius"/>
    </source>
</evidence>
<evidence type="ECO:0000256" key="6">
    <source>
        <dbReference type="ARBA" id="ARBA00023136"/>
    </source>
</evidence>
<name>A0ABU2B634_9CORY</name>
<feature type="transmembrane region" description="Helical" evidence="7">
    <location>
        <begin position="241"/>
        <end position="270"/>
    </location>
</feature>
<evidence type="ECO:0000313" key="9">
    <source>
        <dbReference type="Proteomes" id="UP001183619"/>
    </source>
</evidence>
<gene>
    <name evidence="8" type="ORF">J2S37_000618</name>
</gene>
<feature type="transmembrane region" description="Helical" evidence="7">
    <location>
        <begin position="306"/>
        <end position="329"/>
    </location>
</feature>
<dbReference type="PANTHER" id="PTHR34184:SF4">
    <property type="entry name" value="UPF0718 PROTEIN YCGR"/>
    <property type="match status" value="1"/>
</dbReference>
<feature type="transmembrane region" description="Helical" evidence="7">
    <location>
        <begin position="89"/>
        <end position="113"/>
    </location>
</feature>
<proteinExistence type="inferred from homology"/>
<accession>A0ABU2B634</accession>
<keyword evidence="9" id="KW-1185">Reference proteome</keyword>
<organism evidence="8 9">
    <name type="scientific">Corynebacterium felinum</name>
    <dbReference type="NCBI Taxonomy" id="131318"/>
    <lineage>
        <taxon>Bacteria</taxon>
        <taxon>Bacillati</taxon>
        <taxon>Actinomycetota</taxon>
        <taxon>Actinomycetes</taxon>
        <taxon>Mycobacteriales</taxon>
        <taxon>Corynebacteriaceae</taxon>
        <taxon>Corynebacterium</taxon>
    </lineage>
</organism>
<dbReference type="RefSeq" id="WP_277104471.1">
    <property type="nucleotide sequence ID" value="NZ_BAAAJS010000077.1"/>
</dbReference>
<comment type="similarity">
    <text evidence="2">Belongs to the UPF0718 family.</text>
</comment>
<feature type="transmembrane region" description="Helical" evidence="7">
    <location>
        <begin position="125"/>
        <end position="152"/>
    </location>
</feature>
<dbReference type="PANTHER" id="PTHR34184">
    <property type="entry name" value="UPF0718 PROTEIN YCGR"/>
    <property type="match status" value="1"/>
</dbReference>
<feature type="transmembrane region" description="Helical" evidence="7">
    <location>
        <begin position="51"/>
        <end position="77"/>
    </location>
</feature>
<dbReference type="Pfam" id="PF03773">
    <property type="entry name" value="ArsP_1"/>
    <property type="match status" value="1"/>
</dbReference>
<dbReference type="EMBL" id="JAVDYF010000001">
    <property type="protein sequence ID" value="MDR7354080.1"/>
    <property type="molecule type" value="Genomic_DNA"/>
</dbReference>
<evidence type="ECO:0000256" key="5">
    <source>
        <dbReference type="ARBA" id="ARBA00022989"/>
    </source>
</evidence>
<feature type="transmembrane region" description="Helical" evidence="7">
    <location>
        <begin position="159"/>
        <end position="177"/>
    </location>
</feature>
<comment type="caution">
    <text evidence="8">The sequence shown here is derived from an EMBL/GenBank/DDBJ whole genome shotgun (WGS) entry which is preliminary data.</text>
</comment>
<sequence length="330" mass="33848">MGIRSFFQPLPILVMVLLAAFIVVVLPTTLVDAAAGIYAHYPRIHLGLTTFAALCIQALPLVVLGSLASATVGVAMTPQRWAKVLPSHPVVGVGAAAVAGMLVPSCECSSVFLARRMIASGVAPATAMTFMVAAPSVNPLVVGATFVAFGGWEMASARLAAGLLASLGVGLSVALWGKKSFAQLADTQQHDTVDRSVYGWCALVRHDAVSALTFLVIGGLIAAIGSALLPRQATDMLAEHLLLGVVVMAVIAVIVSLCSLGDAFVAASLINLHPAAALSFLTVGPIIDVKLFSMMAGILGPKPARLVAVAGFGGGILATLVIALLWGWLR</sequence>
<feature type="transmembrane region" description="Helical" evidence="7">
    <location>
        <begin position="12"/>
        <end position="39"/>
    </location>
</feature>
<protein>
    <submittedName>
        <fullName evidence="8">Uncharacterized membrane protein YraQ (UPF0718 family)</fullName>
    </submittedName>
</protein>
<evidence type="ECO:0000313" key="8">
    <source>
        <dbReference type="EMBL" id="MDR7354080.1"/>
    </source>
</evidence>
<keyword evidence="6 7" id="KW-0472">Membrane</keyword>
<dbReference type="InterPro" id="IPR052923">
    <property type="entry name" value="UPF0718"/>
</dbReference>
<evidence type="ECO:0000256" key="1">
    <source>
        <dbReference type="ARBA" id="ARBA00004651"/>
    </source>
</evidence>
<evidence type="ECO:0000256" key="4">
    <source>
        <dbReference type="ARBA" id="ARBA00022692"/>
    </source>
</evidence>
<comment type="subcellular location">
    <subcellularLocation>
        <location evidence="1">Cell membrane</location>
        <topology evidence="1">Multi-pass membrane protein</topology>
    </subcellularLocation>
</comment>
<keyword evidence="4 7" id="KW-0812">Transmembrane</keyword>
<keyword evidence="3" id="KW-1003">Cell membrane</keyword>
<reference evidence="8 9" key="1">
    <citation type="submission" date="2023-07" db="EMBL/GenBank/DDBJ databases">
        <title>Sequencing the genomes of 1000 actinobacteria strains.</title>
        <authorList>
            <person name="Klenk H.-P."/>
        </authorList>
    </citation>
    <scope>NUCLEOTIDE SEQUENCE [LARGE SCALE GENOMIC DNA]</scope>
    <source>
        <strain evidence="8 9">DSM 44508</strain>
    </source>
</reference>
<dbReference type="InterPro" id="IPR005524">
    <property type="entry name" value="DUF318"/>
</dbReference>
<evidence type="ECO:0000256" key="3">
    <source>
        <dbReference type="ARBA" id="ARBA00022475"/>
    </source>
</evidence>
<feature type="transmembrane region" description="Helical" evidence="7">
    <location>
        <begin position="208"/>
        <end position="229"/>
    </location>
</feature>